<name>A0A3M7R9D8_BRAPC</name>
<dbReference type="EMBL" id="REGN01003914">
    <property type="protein sequence ID" value="RNA20146.1"/>
    <property type="molecule type" value="Genomic_DNA"/>
</dbReference>
<evidence type="ECO:0000256" key="1">
    <source>
        <dbReference type="SAM" id="MobiDB-lite"/>
    </source>
</evidence>
<feature type="compositionally biased region" description="Polar residues" evidence="1">
    <location>
        <begin position="250"/>
        <end position="270"/>
    </location>
</feature>
<dbReference type="Gene3D" id="2.40.70.10">
    <property type="entry name" value="Acid Proteases"/>
    <property type="match status" value="1"/>
</dbReference>
<feature type="compositionally biased region" description="Basic and acidic residues" evidence="1">
    <location>
        <begin position="236"/>
        <end position="248"/>
    </location>
</feature>
<proteinExistence type="predicted"/>
<dbReference type="AlphaFoldDB" id="A0A3M7R9D8"/>
<evidence type="ECO:0000313" key="2">
    <source>
        <dbReference type="EMBL" id="RNA20146.1"/>
    </source>
</evidence>
<evidence type="ECO:0008006" key="4">
    <source>
        <dbReference type="Google" id="ProtNLM"/>
    </source>
</evidence>
<dbReference type="InterPro" id="IPR021109">
    <property type="entry name" value="Peptidase_aspartic_dom_sf"/>
</dbReference>
<reference evidence="2 3" key="1">
    <citation type="journal article" date="2018" name="Sci. Rep.">
        <title>Genomic signatures of local adaptation to the degree of environmental predictability in rotifers.</title>
        <authorList>
            <person name="Franch-Gras L."/>
            <person name="Hahn C."/>
            <person name="Garcia-Roger E.M."/>
            <person name="Carmona M.J."/>
            <person name="Serra M."/>
            <person name="Gomez A."/>
        </authorList>
    </citation>
    <scope>NUCLEOTIDE SEQUENCE [LARGE SCALE GENOMIC DNA]</scope>
    <source>
        <strain evidence="2">HYR1</strain>
    </source>
</reference>
<organism evidence="2 3">
    <name type="scientific">Brachionus plicatilis</name>
    <name type="common">Marine rotifer</name>
    <name type="synonym">Brachionus muelleri</name>
    <dbReference type="NCBI Taxonomy" id="10195"/>
    <lineage>
        <taxon>Eukaryota</taxon>
        <taxon>Metazoa</taxon>
        <taxon>Spiralia</taxon>
        <taxon>Gnathifera</taxon>
        <taxon>Rotifera</taxon>
        <taxon>Eurotatoria</taxon>
        <taxon>Monogononta</taxon>
        <taxon>Pseudotrocha</taxon>
        <taxon>Ploima</taxon>
        <taxon>Brachionidae</taxon>
        <taxon>Brachionus</taxon>
    </lineage>
</organism>
<sequence length="651" mass="75254">MEEAGLVDSVIILTTDYVINLTTYYVIKKFNNKNVINYKKMLSTKNNNFVIKSKILLITKFLDNIICYQVDNIIGGEDFDNIFCYQLITLSTRPEEAERKDIRKIFDKLKETCFRPTEYYLNLFYSRILNPGESLARSTRFGCDCEVEIVKGETSVKCAGNNENFPRTDSRQEMVRINIDYKSVLPGQFKQVIEINKAVPKPQYENRRFVGNCNYCNKPGHKWALCRRRMFDADKKSESKDTRYERKHQQQTPNYQMQSQNYQHRMHQNQNQSVYNNKQNRAKTSAFTIEAEVEDESEVVANTVQCESFSLELARVTKLTRLETMVSVGNRVFSVPMLQDSGATSSFINISKLPKELPEKVNKVISGQSEFNDLGLERVEVNIKSALNCQAVACARGTVRMRINSWSAEHEFIFTTITERSILGVDFLKRFKAFFDYEKEIVSLSDNQIRHQINCLCEEPVTSENDTTNKNLGTVRSSVIVKPKTEMLVEIQVKTKDKIVMFEPRPEKSNNLNQEVIWARSVSSEGRLRVSVMNITERDIMLEEGAEVGVWEEVEIDEEFEVESLNEDGDIKWDTIQINPELTNQQQKSTADLLSRPPQVCVNKLETDVNVDWEEEQGKYREIAVVRLRKMMRKFHSSSQIITQVGLPVIP</sequence>
<feature type="region of interest" description="Disordered" evidence="1">
    <location>
        <begin position="236"/>
        <end position="270"/>
    </location>
</feature>
<accession>A0A3M7R9D8</accession>
<protein>
    <recommendedName>
        <fullName evidence="4">Peptidase A2 domain-containing protein</fullName>
    </recommendedName>
</protein>
<comment type="caution">
    <text evidence="2">The sequence shown here is derived from an EMBL/GenBank/DDBJ whole genome shotgun (WGS) entry which is preliminary data.</text>
</comment>
<dbReference type="Proteomes" id="UP000276133">
    <property type="component" value="Unassembled WGS sequence"/>
</dbReference>
<evidence type="ECO:0000313" key="3">
    <source>
        <dbReference type="Proteomes" id="UP000276133"/>
    </source>
</evidence>
<keyword evidence="3" id="KW-1185">Reference proteome</keyword>
<gene>
    <name evidence="2" type="ORF">BpHYR1_034349</name>
</gene>